<evidence type="ECO:0008006" key="4">
    <source>
        <dbReference type="Google" id="ProtNLM"/>
    </source>
</evidence>
<sequence length="131" mass="13939">MRLTTKTLSTAALLSLLVGSGGAAYAGTASEDFTAITPRFQQAWNSDPQTKQSTGGQAFVRFRSIGGDHRMNVRICDGGTGRCAMELKEIGQRQGAFPSSPYSAGTSVRLQLHATPYNLVRVQAIGSWASN</sequence>
<name>A0A251XPU4_9MICO</name>
<accession>A0A251XPU4</accession>
<comment type="caution">
    <text evidence="2">The sequence shown here is derived from an EMBL/GenBank/DDBJ whole genome shotgun (WGS) entry which is preliminary data.</text>
</comment>
<gene>
    <name evidence="2" type="ORF">CMsap09_01255</name>
</gene>
<evidence type="ECO:0000313" key="2">
    <source>
        <dbReference type="EMBL" id="OUE07545.1"/>
    </source>
</evidence>
<feature type="chain" id="PRO_5012354886" description="Secreted protein" evidence="1">
    <location>
        <begin position="27"/>
        <end position="131"/>
    </location>
</feature>
<dbReference type="EMBL" id="MDHJ01000001">
    <property type="protein sequence ID" value="OUE07545.1"/>
    <property type="molecule type" value="Genomic_DNA"/>
</dbReference>
<feature type="signal peptide" evidence="1">
    <location>
        <begin position="1"/>
        <end position="26"/>
    </location>
</feature>
<keyword evidence="1" id="KW-0732">Signal</keyword>
<dbReference type="AlphaFoldDB" id="A0A251XPU4"/>
<dbReference type="Proteomes" id="UP000195106">
    <property type="component" value="Unassembled WGS sequence"/>
</dbReference>
<evidence type="ECO:0000256" key="1">
    <source>
        <dbReference type="SAM" id="SignalP"/>
    </source>
</evidence>
<organism evidence="2 3">
    <name type="scientific">Clavibacter michiganensis</name>
    <dbReference type="NCBI Taxonomy" id="28447"/>
    <lineage>
        <taxon>Bacteria</taxon>
        <taxon>Bacillati</taxon>
        <taxon>Actinomycetota</taxon>
        <taxon>Actinomycetes</taxon>
        <taxon>Micrococcales</taxon>
        <taxon>Microbacteriaceae</taxon>
        <taxon>Clavibacter</taxon>
    </lineage>
</organism>
<protein>
    <recommendedName>
        <fullName evidence="4">Secreted protein</fullName>
    </recommendedName>
</protein>
<reference evidence="2 3" key="1">
    <citation type="submission" date="2016-08" db="EMBL/GenBank/DDBJ databases">
        <title>Genome sequence of Clavibacter michiganensis spp. strain CASJ009.</title>
        <authorList>
            <person name="Thapa S.P."/>
            <person name="Coaker G."/>
        </authorList>
    </citation>
    <scope>NUCLEOTIDE SEQUENCE [LARGE SCALE GENOMIC DNA]</scope>
    <source>
        <strain evidence="2">CASJ009</strain>
    </source>
</reference>
<proteinExistence type="predicted"/>
<evidence type="ECO:0000313" key="3">
    <source>
        <dbReference type="Proteomes" id="UP000195106"/>
    </source>
</evidence>